<evidence type="ECO:0000313" key="2">
    <source>
        <dbReference type="Proteomes" id="UP000199656"/>
    </source>
</evidence>
<dbReference type="RefSeq" id="WP_089760695.1">
    <property type="nucleotide sequence ID" value="NZ_BKAT01000009.1"/>
</dbReference>
<dbReference type="STRING" id="408074.SAMN05660909_01753"/>
<dbReference type="Proteomes" id="UP000199656">
    <property type="component" value="Unassembled WGS sequence"/>
</dbReference>
<accession>A0A1H4AT57</accession>
<dbReference type="AlphaFoldDB" id="A0A1H4AT57"/>
<keyword evidence="2" id="KW-1185">Reference proteome</keyword>
<sequence>MLHKIAVAFACTLFATNTMGQTAARIVLDQQDAAHRFYIAYPPATGKPKLPLLDTVWREMKGFRTGFTVIKD</sequence>
<evidence type="ECO:0000313" key="1">
    <source>
        <dbReference type="EMBL" id="SEA38988.1"/>
    </source>
</evidence>
<name>A0A1H4AT57_9BACT</name>
<protein>
    <submittedName>
        <fullName evidence="1">Uncharacterized protein</fullName>
    </submittedName>
</protein>
<proteinExistence type="predicted"/>
<dbReference type="EMBL" id="FNRL01000006">
    <property type="protein sequence ID" value="SEA38988.1"/>
    <property type="molecule type" value="Genomic_DNA"/>
</dbReference>
<organism evidence="1 2">
    <name type="scientific">Chitinophaga terrae</name>
    <name type="common">ex Kim and Jung 2007</name>
    <dbReference type="NCBI Taxonomy" id="408074"/>
    <lineage>
        <taxon>Bacteria</taxon>
        <taxon>Pseudomonadati</taxon>
        <taxon>Bacteroidota</taxon>
        <taxon>Chitinophagia</taxon>
        <taxon>Chitinophagales</taxon>
        <taxon>Chitinophagaceae</taxon>
        <taxon>Chitinophaga</taxon>
    </lineage>
</organism>
<gene>
    <name evidence="1" type="ORF">SAMN05660909_01753</name>
</gene>
<reference evidence="2" key="1">
    <citation type="submission" date="2016-10" db="EMBL/GenBank/DDBJ databases">
        <authorList>
            <person name="Varghese N."/>
            <person name="Submissions S."/>
        </authorList>
    </citation>
    <scope>NUCLEOTIDE SEQUENCE [LARGE SCALE GENOMIC DNA]</scope>
    <source>
        <strain evidence="2">DSM 23920</strain>
    </source>
</reference>